<dbReference type="Proteomes" id="UP000317557">
    <property type="component" value="Unassembled WGS sequence"/>
</dbReference>
<dbReference type="PANTHER" id="PTHR46111">
    <property type="entry name" value="RIBOSOMAL RNA SMALL SUBUNIT METHYLTRANSFERASE I"/>
    <property type="match status" value="1"/>
</dbReference>
<keyword evidence="3 6" id="KW-0489">Methyltransferase</keyword>
<evidence type="ECO:0000256" key="4">
    <source>
        <dbReference type="ARBA" id="ARBA00022679"/>
    </source>
</evidence>
<dbReference type="PANTHER" id="PTHR46111:SF1">
    <property type="entry name" value="RIBOSOMAL RNA SMALL SUBUNIT METHYLTRANSFERASE I"/>
    <property type="match status" value="1"/>
</dbReference>
<evidence type="ECO:0000256" key="5">
    <source>
        <dbReference type="ARBA" id="ARBA00022691"/>
    </source>
</evidence>
<dbReference type="CDD" id="cd11648">
    <property type="entry name" value="RsmI"/>
    <property type="match status" value="1"/>
</dbReference>
<comment type="similarity">
    <text evidence="6">Belongs to the methyltransferase superfamily. RsmI family.</text>
</comment>
<accession>A0A521AZY0</accession>
<comment type="function">
    <text evidence="6">Catalyzes the 2'-O-methylation of the ribose of cytidine 1402 (C1402) in 16S rRNA.</text>
</comment>
<evidence type="ECO:0000256" key="6">
    <source>
        <dbReference type="HAMAP-Rule" id="MF_01877"/>
    </source>
</evidence>
<dbReference type="Gene3D" id="3.30.950.10">
    <property type="entry name" value="Methyltransferase, Cobalt-precorrin-4 Transmethylase, Domain 2"/>
    <property type="match status" value="1"/>
</dbReference>
<keyword evidence="9" id="KW-1185">Reference proteome</keyword>
<dbReference type="GO" id="GO:0070677">
    <property type="term" value="F:rRNA (cytosine-2'-O-)-methyltransferase activity"/>
    <property type="evidence" value="ECO:0007669"/>
    <property type="project" value="UniProtKB-UniRule"/>
</dbReference>
<keyword evidence="2 6" id="KW-0698">rRNA processing</keyword>
<dbReference type="SUPFAM" id="SSF53790">
    <property type="entry name" value="Tetrapyrrole methylase"/>
    <property type="match status" value="1"/>
</dbReference>
<evidence type="ECO:0000313" key="8">
    <source>
        <dbReference type="EMBL" id="SMO40345.1"/>
    </source>
</evidence>
<feature type="domain" description="Tetrapyrrole methylase" evidence="7">
    <location>
        <begin position="3"/>
        <end position="202"/>
    </location>
</feature>
<dbReference type="InterPro" id="IPR018063">
    <property type="entry name" value="SAM_MeTrfase_RsmI_CS"/>
</dbReference>
<evidence type="ECO:0000256" key="2">
    <source>
        <dbReference type="ARBA" id="ARBA00022552"/>
    </source>
</evidence>
<dbReference type="InterPro" id="IPR014777">
    <property type="entry name" value="4pyrrole_Mease_sub1"/>
</dbReference>
<organism evidence="8 9">
    <name type="scientific">Gracilimonas mengyeensis</name>
    <dbReference type="NCBI Taxonomy" id="1302730"/>
    <lineage>
        <taxon>Bacteria</taxon>
        <taxon>Pseudomonadati</taxon>
        <taxon>Balneolota</taxon>
        <taxon>Balneolia</taxon>
        <taxon>Balneolales</taxon>
        <taxon>Balneolaceae</taxon>
        <taxon>Gracilimonas</taxon>
    </lineage>
</organism>
<dbReference type="InterPro" id="IPR000878">
    <property type="entry name" value="4pyrrol_Mease"/>
</dbReference>
<dbReference type="FunFam" id="3.30.950.10:FF:000002">
    <property type="entry name" value="Ribosomal RNA small subunit methyltransferase I"/>
    <property type="match status" value="1"/>
</dbReference>
<dbReference type="PROSITE" id="PS01296">
    <property type="entry name" value="RSMI"/>
    <property type="match status" value="1"/>
</dbReference>
<dbReference type="InterPro" id="IPR035996">
    <property type="entry name" value="4pyrrol_Methylase_sf"/>
</dbReference>
<dbReference type="Gene3D" id="3.40.1010.10">
    <property type="entry name" value="Cobalt-precorrin-4 Transmethylase, Domain 1"/>
    <property type="match status" value="1"/>
</dbReference>
<dbReference type="InterPro" id="IPR008189">
    <property type="entry name" value="rRNA_ssu_MeTfrase_I"/>
</dbReference>
<dbReference type="AlphaFoldDB" id="A0A521AZY0"/>
<evidence type="ECO:0000313" key="9">
    <source>
        <dbReference type="Proteomes" id="UP000317557"/>
    </source>
</evidence>
<dbReference type="RefSeq" id="WP_142452976.1">
    <property type="nucleotide sequence ID" value="NZ_FXTP01000001.1"/>
</dbReference>
<dbReference type="EMBL" id="FXTP01000001">
    <property type="protein sequence ID" value="SMO40345.1"/>
    <property type="molecule type" value="Genomic_DNA"/>
</dbReference>
<protein>
    <recommendedName>
        <fullName evidence="6">Ribosomal RNA small subunit methyltransferase I</fullName>
        <ecNumber evidence="6">2.1.1.198</ecNumber>
    </recommendedName>
    <alternativeName>
        <fullName evidence="6">16S rRNA 2'-O-ribose C1402 methyltransferase</fullName>
    </alternativeName>
    <alternativeName>
        <fullName evidence="6">rRNA (cytidine-2'-O-)-methyltransferase RsmI</fullName>
    </alternativeName>
</protein>
<sequence>MSTLYIVATPIGNLQDFSPRAVEVLKSVEYIACEDTRTSGNLLQHFGIDKPTFSFHQHNEHRKVGHLMNILDANQDVALISDAGMPGISDPGFLATRAAKQGGHNVTVIPGPDAATTAVVASGLPCDRYIFEGFLPHKKGRQKRLKQLSEEELTIIIYESPNRLLKLLGEIEKHFEPERLAAVARELTKKFEEVVRGTIAELKTEFENRDAIKGEVVVVISGKGYSE</sequence>
<dbReference type="HAMAP" id="MF_01877">
    <property type="entry name" value="16SrRNA_methyltr_I"/>
    <property type="match status" value="1"/>
</dbReference>
<keyword evidence="1 6" id="KW-0963">Cytoplasm</keyword>
<keyword evidence="4 6" id="KW-0808">Transferase</keyword>
<dbReference type="PIRSF" id="PIRSF005917">
    <property type="entry name" value="MTase_YraL"/>
    <property type="match status" value="1"/>
</dbReference>
<comment type="catalytic activity">
    <reaction evidence="6">
        <text>cytidine(1402) in 16S rRNA + S-adenosyl-L-methionine = 2'-O-methylcytidine(1402) in 16S rRNA + S-adenosyl-L-homocysteine + H(+)</text>
        <dbReference type="Rhea" id="RHEA:42924"/>
        <dbReference type="Rhea" id="RHEA-COMP:10285"/>
        <dbReference type="Rhea" id="RHEA-COMP:10286"/>
        <dbReference type="ChEBI" id="CHEBI:15378"/>
        <dbReference type="ChEBI" id="CHEBI:57856"/>
        <dbReference type="ChEBI" id="CHEBI:59789"/>
        <dbReference type="ChEBI" id="CHEBI:74495"/>
        <dbReference type="ChEBI" id="CHEBI:82748"/>
        <dbReference type="EC" id="2.1.1.198"/>
    </reaction>
</comment>
<keyword evidence="5 6" id="KW-0949">S-adenosyl-L-methionine</keyword>
<reference evidence="8 9" key="1">
    <citation type="submission" date="2017-05" db="EMBL/GenBank/DDBJ databases">
        <authorList>
            <person name="Varghese N."/>
            <person name="Submissions S."/>
        </authorList>
    </citation>
    <scope>NUCLEOTIDE SEQUENCE [LARGE SCALE GENOMIC DNA]</scope>
    <source>
        <strain evidence="8 9">DSM 21985</strain>
    </source>
</reference>
<dbReference type="Pfam" id="PF00590">
    <property type="entry name" value="TP_methylase"/>
    <property type="match status" value="1"/>
</dbReference>
<dbReference type="OrthoDB" id="9809084at2"/>
<dbReference type="EC" id="2.1.1.198" evidence="6"/>
<gene>
    <name evidence="6" type="primary">rsmI</name>
    <name evidence="8" type="ORF">SAMN06265219_101481</name>
</gene>
<evidence type="ECO:0000259" key="7">
    <source>
        <dbReference type="Pfam" id="PF00590"/>
    </source>
</evidence>
<dbReference type="NCBIfam" id="TIGR00096">
    <property type="entry name" value="16S rRNA (cytidine(1402)-2'-O)-methyltransferase"/>
    <property type="match status" value="1"/>
</dbReference>
<evidence type="ECO:0000256" key="1">
    <source>
        <dbReference type="ARBA" id="ARBA00022490"/>
    </source>
</evidence>
<evidence type="ECO:0000256" key="3">
    <source>
        <dbReference type="ARBA" id="ARBA00022603"/>
    </source>
</evidence>
<comment type="subcellular location">
    <subcellularLocation>
        <location evidence="6">Cytoplasm</location>
    </subcellularLocation>
</comment>
<dbReference type="GO" id="GO:0005737">
    <property type="term" value="C:cytoplasm"/>
    <property type="evidence" value="ECO:0007669"/>
    <property type="project" value="UniProtKB-SubCell"/>
</dbReference>
<dbReference type="InterPro" id="IPR014776">
    <property type="entry name" value="4pyrrole_Mease_sub2"/>
</dbReference>
<proteinExistence type="inferred from homology"/>
<name>A0A521AZY0_9BACT</name>